<dbReference type="InterPro" id="IPR000477">
    <property type="entry name" value="RT_dom"/>
</dbReference>
<gene>
    <name evidence="2" type="ORF">QYM36_009905</name>
</gene>
<proteinExistence type="predicted"/>
<dbReference type="GO" id="GO:0071897">
    <property type="term" value="P:DNA biosynthetic process"/>
    <property type="evidence" value="ECO:0007669"/>
    <property type="project" value="UniProtKB-ARBA"/>
</dbReference>
<dbReference type="Pfam" id="PF00078">
    <property type="entry name" value="RVT_1"/>
    <property type="match status" value="1"/>
</dbReference>
<evidence type="ECO:0000313" key="2">
    <source>
        <dbReference type="EMBL" id="KAK2715070.1"/>
    </source>
</evidence>
<protein>
    <recommendedName>
        <fullName evidence="1">Reverse transcriptase domain-containing protein</fullName>
    </recommendedName>
</protein>
<comment type="caution">
    <text evidence="2">The sequence shown here is derived from an EMBL/GenBank/DDBJ whole genome shotgun (WGS) entry which is preliminary data.</text>
</comment>
<dbReference type="FunFam" id="3.30.70.270:FF:000100">
    <property type="entry name" value="Uncharacterized protein"/>
    <property type="match status" value="1"/>
</dbReference>
<dbReference type="EMBL" id="JAVRJZ010000012">
    <property type="protein sequence ID" value="KAK2715070.1"/>
    <property type="molecule type" value="Genomic_DNA"/>
</dbReference>
<accession>A0AA88HSQ7</accession>
<dbReference type="Proteomes" id="UP001187531">
    <property type="component" value="Unassembled WGS sequence"/>
</dbReference>
<evidence type="ECO:0000313" key="3">
    <source>
        <dbReference type="Proteomes" id="UP001187531"/>
    </source>
</evidence>
<dbReference type="InterPro" id="IPR050951">
    <property type="entry name" value="Retrovirus_Pol_polyprotein"/>
</dbReference>
<dbReference type="PANTHER" id="PTHR37984:SF5">
    <property type="entry name" value="PROTEIN NYNRIN-LIKE"/>
    <property type="match status" value="1"/>
</dbReference>
<dbReference type="AlphaFoldDB" id="A0AA88HSQ7"/>
<feature type="domain" description="Reverse transcriptase" evidence="1">
    <location>
        <begin position="1"/>
        <end position="97"/>
    </location>
</feature>
<name>A0AA88HSQ7_ARTSF</name>
<sequence>MQQRTYTAYQTRYRWKRYPFGLVSAQDEFQRQMDEIFEGLEGIRILIDDILVYGKSQEEHNNRLRAVLKRAREKGVRFNKEKCTFGMEQVKYFGHIISKEGIKPDPEKLNAIKKMPSPTTKEELQTLLGMLNFLS</sequence>
<keyword evidence="3" id="KW-1185">Reference proteome</keyword>
<evidence type="ECO:0000259" key="1">
    <source>
        <dbReference type="PROSITE" id="PS50878"/>
    </source>
</evidence>
<reference evidence="2" key="1">
    <citation type="submission" date="2023-07" db="EMBL/GenBank/DDBJ databases">
        <title>Chromosome-level genome assembly of Artemia franciscana.</title>
        <authorList>
            <person name="Jo E."/>
        </authorList>
    </citation>
    <scope>NUCLEOTIDE SEQUENCE</scope>
    <source>
        <tissue evidence="2">Whole body</tissue>
    </source>
</reference>
<dbReference type="InterPro" id="IPR043128">
    <property type="entry name" value="Rev_trsase/Diguanyl_cyclase"/>
</dbReference>
<dbReference type="Gene3D" id="3.30.70.270">
    <property type="match status" value="2"/>
</dbReference>
<dbReference type="PANTHER" id="PTHR37984">
    <property type="entry name" value="PROTEIN CBG26694"/>
    <property type="match status" value="1"/>
</dbReference>
<dbReference type="SUPFAM" id="SSF56672">
    <property type="entry name" value="DNA/RNA polymerases"/>
    <property type="match status" value="1"/>
</dbReference>
<dbReference type="CDD" id="cd01647">
    <property type="entry name" value="RT_LTR"/>
    <property type="match status" value="1"/>
</dbReference>
<dbReference type="InterPro" id="IPR043502">
    <property type="entry name" value="DNA/RNA_pol_sf"/>
</dbReference>
<organism evidence="2 3">
    <name type="scientific">Artemia franciscana</name>
    <name type="common">Brine shrimp</name>
    <name type="synonym">Artemia sanfranciscana</name>
    <dbReference type="NCBI Taxonomy" id="6661"/>
    <lineage>
        <taxon>Eukaryota</taxon>
        <taxon>Metazoa</taxon>
        <taxon>Ecdysozoa</taxon>
        <taxon>Arthropoda</taxon>
        <taxon>Crustacea</taxon>
        <taxon>Branchiopoda</taxon>
        <taxon>Anostraca</taxon>
        <taxon>Artemiidae</taxon>
        <taxon>Artemia</taxon>
    </lineage>
</organism>
<dbReference type="PROSITE" id="PS50878">
    <property type="entry name" value="RT_POL"/>
    <property type="match status" value="1"/>
</dbReference>